<keyword evidence="2" id="KW-1185">Reference proteome</keyword>
<organism evidence="1 2">
    <name type="scientific">Dendrothele bispora (strain CBS 962.96)</name>
    <dbReference type="NCBI Taxonomy" id="1314807"/>
    <lineage>
        <taxon>Eukaryota</taxon>
        <taxon>Fungi</taxon>
        <taxon>Dikarya</taxon>
        <taxon>Basidiomycota</taxon>
        <taxon>Agaricomycotina</taxon>
        <taxon>Agaricomycetes</taxon>
        <taxon>Agaricomycetidae</taxon>
        <taxon>Agaricales</taxon>
        <taxon>Agaricales incertae sedis</taxon>
        <taxon>Dendrothele</taxon>
    </lineage>
</organism>
<dbReference type="PROSITE" id="PS50096">
    <property type="entry name" value="IQ"/>
    <property type="match status" value="1"/>
</dbReference>
<dbReference type="EMBL" id="ML180967">
    <property type="protein sequence ID" value="THU76348.1"/>
    <property type="molecule type" value="Genomic_DNA"/>
</dbReference>
<dbReference type="AlphaFoldDB" id="A0A4S8KMB3"/>
<gene>
    <name evidence="1" type="ORF">K435DRAFT_164504</name>
</gene>
<sequence length="59" mass="6770">MSAKVQESWESPAMMFIQGSVRCHLLRNRIRVDPRGLHSPGALITFCNYLPYARPHTKT</sequence>
<dbReference type="OrthoDB" id="2940247at2759"/>
<accession>A0A4S8KMB3</accession>
<evidence type="ECO:0000313" key="1">
    <source>
        <dbReference type="EMBL" id="THU76348.1"/>
    </source>
</evidence>
<evidence type="ECO:0000313" key="2">
    <source>
        <dbReference type="Proteomes" id="UP000297245"/>
    </source>
</evidence>
<protein>
    <submittedName>
        <fullName evidence="1">Uncharacterized protein</fullName>
    </submittedName>
</protein>
<proteinExistence type="predicted"/>
<dbReference type="Proteomes" id="UP000297245">
    <property type="component" value="Unassembled WGS sequence"/>
</dbReference>
<reference evidence="1 2" key="1">
    <citation type="journal article" date="2019" name="Nat. Ecol. Evol.">
        <title>Megaphylogeny resolves global patterns of mushroom evolution.</title>
        <authorList>
            <person name="Varga T."/>
            <person name="Krizsan K."/>
            <person name="Foldi C."/>
            <person name="Dima B."/>
            <person name="Sanchez-Garcia M."/>
            <person name="Sanchez-Ramirez S."/>
            <person name="Szollosi G.J."/>
            <person name="Szarkandi J.G."/>
            <person name="Papp V."/>
            <person name="Albert L."/>
            <person name="Andreopoulos W."/>
            <person name="Angelini C."/>
            <person name="Antonin V."/>
            <person name="Barry K.W."/>
            <person name="Bougher N.L."/>
            <person name="Buchanan P."/>
            <person name="Buyck B."/>
            <person name="Bense V."/>
            <person name="Catcheside P."/>
            <person name="Chovatia M."/>
            <person name="Cooper J."/>
            <person name="Damon W."/>
            <person name="Desjardin D."/>
            <person name="Finy P."/>
            <person name="Geml J."/>
            <person name="Haridas S."/>
            <person name="Hughes K."/>
            <person name="Justo A."/>
            <person name="Karasinski D."/>
            <person name="Kautmanova I."/>
            <person name="Kiss B."/>
            <person name="Kocsube S."/>
            <person name="Kotiranta H."/>
            <person name="LaButti K.M."/>
            <person name="Lechner B.E."/>
            <person name="Liimatainen K."/>
            <person name="Lipzen A."/>
            <person name="Lukacs Z."/>
            <person name="Mihaltcheva S."/>
            <person name="Morgado L.N."/>
            <person name="Niskanen T."/>
            <person name="Noordeloos M.E."/>
            <person name="Ohm R.A."/>
            <person name="Ortiz-Santana B."/>
            <person name="Ovrebo C."/>
            <person name="Racz N."/>
            <person name="Riley R."/>
            <person name="Savchenko A."/>
            <person name="Shiryaev A."/>
            <person name="Soop K."/>
            <person name="Spirin V."/>
            <person name="Szebenyi C."/>
            <person name="Tomsovsky M."/>
            <person name="Tulloss R.E."/>
            <person name="Uehling J."/>
            <person name="Grigoriev I.V."/>
            <person name="Vagvolgyi C."/>
            <person name="Papp T."/>
            <person name="Martin F.M."/>
            <person name="Miettinen O."/>
            <person name="Hibbett D.S."/>
            <person name="Nagy L.G."/>
        </authorList>
    </citation>
    <scope>NUCLEOTIDE SEQUENCE [LARGE SCALE GENOMIC DNA]</scope>
    <source>
        <strain evidence="1 2">CBS 962.96</strain>
    </source>
</reference>
<name>A0A4S8KMB3_DENBC</name>